<dbReference type="InterPro" id="IPR036390">
    <property type="entry name" value="WH_DNA-bd_sf"/>
</dbReference>
<dbReference type="Pfam" id="PF01047">
    <property type="entry name" value="MarR"/>
    <property type="match status" value="1"/>
</dbReference>
<dbReference type="InterPro" id="IPR039422">
    <property type="entry name" value="MarR/SlyA-like"/>
</dbReference>
<dbReference type="PANTHER" id="PTHR33164">
    <property type="entry name" value="TRANSCRIPTIONAL REGULATOR, MARR FAMILY"/>
    <property type="match status" value="1"/>
</dbReference>
<dbReference type="PANTHER" id="PTHR33164:SF57">
    <property type="entry name" value="MARR-FAMILY TRANSCRIPTIONAL REGULATOR"/>
    <property type="match status" value="1"/>
</dbReference>
<keyword evidence="3" id="KW-1185">Reference proteome</keyword>
<reference evidence="2 3" key="1">
    <citation type="submission" date="2022-01" db="EMBL/GenBank/DDBJ databases">
        <title>Desulfofustis limnae sp. nov., a novel mesophilic sulfate-reducing bacterium isolated from marsh soil.</title>
        <authorList>
            <person name="Watanabe M."/>
            <person name="Takahashi A."/>
            <person name="Kojima H."/>
            <person name="Fukui M."/>
        </authorList>
    </citation>
    <scope>NUCLEOTIDE SEQUENCE [LARGE SCALE GENOMIC DNA]</scope>
    <source>
        <strain evidence="2 3">PPLL</strain>
    </source>
</reference>
<evidence type="ECO:0000313" key="2">
    <source>
        <dbReference type="EMBL" id="BDD88898.1"/>
    </source>
</evidence>
<dbReference type="SUPFAM" id="SSF46785">
    <property type="entry name" value="Winged helix' DNA-binding domain"/>
    <property type="match status" value="1"/>
</dbReference>
<dbReference type="EMBL" id="AP025516">
    <property type="protein sequence ID" value="BDD88898.1"/>
    <property type="molecule type" value="Genomic_DNA"/>
</dbReference>
<dbReference type="RefSeq" id="WP_284152227.1">
    <property type="nucleotide sequence ID" value="NZ_AP025516.1"/>
</dbReference>
<dbReference type="InterPro" id="IPR036388">
    <property type="entry name" value="WH-like_DNA-bd_sf"/>
</dbReference>
<dbReference type="Gene3D" id="1.10.10.10">
    <property type="entry name" value="Winged helix-like DNA-binding domain superfamily/Winged helix DNA-binding domain"/>
    <property type="match status" value="1"/>
</dbReference>
<gene>
    <name evidence="2" type="ORF">DPPLL_32630</name>
</gene>
<proteinExistence type="predicted"/>
<protein>
    <recommendedName>
        <fullName evidence="1">HTH marR-type domain-containing protein</fullName>
    </recommendedName>
</protein>
<evidence type="ECO:0000313" key="3">
    <source>
        <dbReference type="Proteomes" id="UP000830055"/>
    </source>
</evidence>
<dbReference type="Proteomes" id="UP000830055">
    <property type="component" value="Chromosome"/>
</dbReference>
<name>A0ABM7WD76_9BACT</name>
<evidence type="ECO:0000259" key="1">
    <source>
        <dbReference type="SMART" id="SM00347"/>
    </source>
</evidence>
<dbReference type="SMART" id="SM00347">
    <property type="entry name" value="HTH_MARR"/>
    <property type="match status" value="1"/>
</dbReference>
<accession>A0ABM7WD76</accession>
<organism evidence="2 3">
    <name type="scientific">Desulfofustis limnaeus</name>
    <dbReference type="NCBI Taxonomy" id="2740163"/>
    <lineage>
        <taxon>Bacteria</taxon>
        <taxon>Pseudomonadati</taxon>
        <taxon>Thermodesulfobacteriota</taxon>
        <taxon>Desulfobulbia</taxon>
        <taxon>Desulfobulbales</taxon>
        <taxon>Desulfocapsaceae</taxon>
        <taxon>Desulfofustis</taxon>
    </lineage>
</organism>
<dbReference type="InterPro" id="IPR000835">
    <property type="entry name" value="HTH_MarR-typ"/>
</dbReference>
<sequence>MPDTTTNPLECCLFFTANSLARDVTRMGEEAFAGIGMTPSYAFLLMLAAESPGISQKELAQRMNMAPSTVSRFIDALVKRQLLRKEGQGRLTLIHPTEKGLQLQEHLQAAWKSLYERYSNVLGRKNGDALTRLCLEASKKLQQE</sequence>
<feature type="domain" description="HTH marR-type" evidence="1">
    <location>
        <begin position="30"/>
        <end position="126"/>
    </location>
</feature>